<keyword evidence="4" id="KW-0436">Ligase</keyword>
<dbReference type="InterPro" id="IPR025110">
    <property type="entry name" value="AMP-bd_C"/>
</dbReference>
<dbReference type="SUPFAM" id="SSF56801">
    <property type="entry name" value="Acetyl-CoA synthetase-like"/>
    <property type="match status" value="1"/>
</dbReference>
<evidence type="ECO:0000313" key="5">
    <source>
        <dbReference type="Proteomes" id="UP000776164"/>
    </source>
</evidence>
<feature type="compositionally biased region" description="Low complexity" evidence="1">
    <location>
        <begin position="67"/>
        <end position="85"/>
    </location>
</feature>
<comment type="caution">
    <text evidence="4">The sequence shown here is derived from an EMBL/GenBank/DDBJ whole genome shotgun (WGS) entry which is preliminary data.</text>
</comment>
<gene>
    <name evidence="4" type="ORF">JOE66_000617</name>
</gene>
<dbReference type="InterPro" id="IPR050237">
    <property type="entry name" value="ATP-dep_AMP-bd_enzyme"/>
</dbReference>
<sequence>MTRRLEVIGGGDPAAVTVSIKAALDGSGPAILPRERRTDAVVPGRRVGSLGAIDVAGGSGGLGEGVQFGESAAAGDPPDARPAGATQPSHAGLADARPAVGTRTTPTGVPRVVVEETGRPLPGEVPKRVALVIETSGTSGVPKRVALSADALLASAAATESALGGEGQWVLALPTHYIAGMQVLVRSIVAGTQPIVMPAGHFTAEVFASLVDELTAPLKFTSIVPAQLVRLVEAAEAQPGIRDSLRRLDALLIGGQAVPQALFTRALALGLRAVRTYGSSETSGGCVYDGRPIGQAVARVTAGELELGGPTLAEGYLGDEELTQQKFYSDAGHRWYRTADGGDITDGIVSVTGRLDNVMISGGIKVSLDRVERAVQSIPGYATAIVAAVPSEAWGQAAVVVVALPSAGRDSRARDDSLVTLQAAVTASVGRAAAPTRVVFIDTLPTLSSGKPDRLAVARMLAERSAE</sequence>
<dbReference type="PANTHER" id="PTHR43767:SF1">
    <property type="entry name" value="NONRIBOSOMAL PEPTIDE SYNTHASE PES1 (EUROFUNG)-RELATED"/>
    <property type="match status" value="1"/>
</dbReference>
<keyword evidence="5" id="KW-1185">Reference proteome</keyword>
<dbReference type="Pfam" id="PF00501">
    <property type="entry name" value="AMP-binding"/>
    <property type="match status" value="1"/>
</dbReference>
<dbReference type="GO" id="GO:0008756">
    <property type="term" value="F:o-succinylbenzoate-CoA ligase activity"/>
    <property type="evidence" value="ECO:0007669"/>
    <property type="project" value="UniProtKB-EC"/>
</dbReference>
<dbReference type="InterPro" id="IPR042099">
    <property type="entry name" value="ANL_N_sf"/>
</dbReference>
<evidence type="ECO:0000313" key="4">
    <source>
        <dbReference type="EMBL" id="MBM7470983.1"/>
    </source>
</evidence>
<feature type="domain" description="AMP-binding enzyme C-terminal" evidence="3">
    <location>
        <begin position="371"/>
        <end position="451"/>
    </location>
</feature>
<evidence type="ECO:0000259" key="3">
    <source>
        <dbReference type="Pfam" id="PF13193"/>
    </source>
</evidence>
<feature type="region of interest" description="Disordered" evidence="1">
    <location>
        <begin position="64"/>
        <end position="106"/>
    </location>
</feature>
<dbReference type="Gene3D" id="3.30.300.30">
    <property type="match status" value="1"/>
</dbReference>
<feature type="domain" description="AMP-dependent synthetase/ligase" evidence="2">
    <location>
        <begin position="120"/>
        <end position="290"/>
    </location>
</feature>
<dbReference type="Pfam" id="PF13193">
    <property type="entry name" value="AMP-binding_C"/>
    <property type="match status" value="1"/>
</dbReference>
<accession>A0ABS2L1M1</accession>
<reference evidence="4 5" key="1">
    <citation type="submission" date="2021-01" db="EMBL/GenBank/DDBJ databases">
        <title>Sequencing the genomes of 1000 actinobacteria strains.</title>
        <authorList>
            <person name="Klenk H.-P."/>
        </authorList>
    </citation>
    <scope>NUCLEOTIDE SEQUENCE [LARGE SCALE GENOMIC DNA]</scope>
    <source>
        <strain evidence="4 5">DSM 13057</strain>
    </source>
</reference>
<proteinExistence type="predicted"/>
<dbReference type="InterPro" id="IPR045851">
    <property type="entry name" value="AMP-bd_C_sf"/>
</dbReference>
<name>A0ABS2L1M1_9MICO</name>
<protein>
    <submittedName>
        <fullName evidence="4">O-succinylbenzoic acid--CoA ligase</fullName>
        <ecNumber evidence="4">6.2.1.26</ecNumber>
    </submittedName>
</protein>
<dbReference type="InterPro" id="IPR000873">
    <property type="entry name" value="AMP-dep_synth/lig_dom"/>
</dbReference>
<dbReference type="Proteomes" id="UP000776164">
    <property type="component" value="Unassembled WGS sequence"/>
</dbReference>
<dbReference type="PANTHER" id="PTHR43767">
    <property type="entry name" value="LONG-CHAIN-FATTY-ACID--COA LIGASE"/>
    <property type="match status" value="1"/>
</dbReference>
<organism evidence="4 5">
    <name type="scientific">Subtercola frigoramans</name>
    <dbReference type="NCBI Taxonomy" id="120298"/>
    <lineage>
        <taxon>Bacteria</taxon>
        <taxon>Bacillati</taxon>
        <taxon>Actinomycetota</taxon>
        <taxon>Actinomycetes</taxon>
        <taxon>Micrococcales</taxon>
        <taxon>Microbacteriaceae</taxon>
        <taxon>Subtercola</taxon>
    </lineage>
</organism>
<dbReference type="EC" id="6.2.1.26" evidence="4"/>
<dbReference type="Gene3D" id="3.40.50.12780">
    <property type="entry name" value="N-terminal domain of ligase-like"/>
    <property type="match status" value="1"/>
</dbReference>
<evidence type="ECO:0000256" key="1">
    <source>
        <dbReference type="SAM" id="MobiDB-lite"/>
    </source>
</evidence>
<dbReference type="EMBL" id="JAFBBU010000001">
    <property type="protein sequence ID" value="MBM7470983.1"/>
    <property type="molecule type" value="Genomic_DNA"/>
</dbReference>
<evidence type="ECO:0000259" key="2">
    <source>
        <dbReference type="Pfam" id="PF00501"/>
    </source>
</evidence>
<dbReference type="RefSeq" id="WP_307827024.1">
    <property type="nucleotide sequence ID" value="NZ_BAAAHT010000017.1"/>
</dbReference>